<comment type="caution">
    <text evidence="14">The sequence shown here is derived from an EMBL/GenBank/DDBJ whole genome shotgun (WGS) entry which is preliminary data.</text>
</comment>
<dbReference type="PANTHER" id="PTHR11579">
    <property type="entry name" value="PROTEIN-L-ISOASPARTATE O-METHYLTRANSFERASE"/>
    <property type="match status" value="1"/>
</dbReference>
<dbReference type="InterPro" id="IPR033889">
    <property type="entry name" value="LanC"/>
</dbReference>
<keyword evidence="8" id="KW-0949">S-adenosyl-L-methionine</keyword>
<evidence type="ECO:0000256" key="11">
    <source>
        <dbReference type="ARBA" id="ARBA00031350"/>
    </source>
</evidence>
<dbReference type="PANTHER" id="PTHR11579:SF0">
    <property type="entry name" value="PROTEIN-L-ISOASPARTATE(D-ASPARTATE) O-METHYLTRANSFERASE"/>
    <property type="match status" value="1"/>
</dbReference>
<dbReference type="RefSeq" id="WP_233440146.1">
    <property type="nucleotide sequence ID" value="NZ_QGHB01000015.1"/>
</dbReference>
<dbReference type="InterPro" id="IPR027573">
    <property type="entry name" value="Methyltran_FxLD"/>
</dbReference>
<feature type="binding site" evidence="12">
    <location>
        <position position="267"/>
    </location>
    <ligand>
        <name>Zn(2+)</name>
        <dbReference type="ChEBI" id="CHEBI:29105"/>
    </ligand>
</feature>
<sequence>MTSTTSPAAPPQHDPTPAWGQSLSYGAAGTALLHVAQARVGLNGWPAARQWVAAMTRSPLAAHPDACLFNGAPAVAFVLRATGNPAYARSLHTLDTHISRLTRHRLDAAHQRIDDGLPARLREFDLINGLTGIGTYLLHAGHDGLLRNVLSYLVRLVCEPITVDGEQLPAWWTCNEPADRPCPQWPGGHANLSIAHGVTGPLALLATAKISGIIVPAHTKAIENVCAVLDRWQLGTRTTPWWPGTISLHEWHTGTTSQIGPQRPSWCYGTPGVTRAQQLAGVALGDHQRQRAAENALASCITDQQQLDRLDGASLCHGWAGLVQTVRRAADDAGPGSELATLLPQLHRDFQQHLRDHRPPAGDGLLEGATGVALALYSATEPTFRWDACLLLAAPDRNTEHERNGMTTTETQPEDLRNRMVDHIVENSQAISAEVERVLRTVPRHPFVPDASIEDAYANRAITIKPGPSGGRPASCISVPTVVAMMLNQLDARPGQRVLEIGAGTGWNAALLAELVGETGHVSTIDIHSDVTEHAQRALAATGYDRVHIITGDGALGDPENGPFDRIIVTVGPWDLPPAWFDQLAPGGRLVVPLTWRGQTRSVAFVNDNGVLRATDSQLCGFIPMIGDGQNGEQKGEIAEDVLLYWDPDQSVDLDALQGVLDTPASTAWSGTSIVAMESTDLIWPLVTAVEPGTVRFCAGNDAVDAGLAKPAFRYSSVALVEGESLAYMTLKNPEPDAQDKRWELGAIGHGPAGEQLAERLCTVIRAWGEDRAAQPTIAAYRAGTPDDALITGQVIDKQFIRLVVSR</sequence>
<dbReference type="GO" id="GO:0004719">
    <property type="term" value="F:protein-L-isoaspartate (D-aspartate) O-methyltransferase activity"/>
    <property type="evidence" value="ECO:0007669"/>
    <property type="project" value="UniProtKB-EC"/>
</dbReference>
<dbReference type="GO" id="GO:0031179">
    <property type="term" value="P:peptide modification"/>
    <property type="evidence" value="ECO:0007669"/>
    <property type="project" value="InterPro"/>
</dbReference>
<evidence type="ECO:0000256" key="4">
    <source>
        <dbReference type="ARBA" id="ARBA00013346"/>
    </source>
</evidence>
<evidence type="ECO:0000313" key="14">
    <source>
        <dbReference type="EMBL" id="PWK81947.1"/>
    </source>
</evidence>
<dbReference type="EC" id="2.1.1.77" evidence="3"/>
<dbReference type="GO" id="GO:0046872">
    <property type="term" value="F:metal ion binding"/>
    <property type="evidence" value="ECO:0007669"/>
    <property type="project" value="UniProtKB-KW"/>
</dbReference>
<dbReference type="InterPro" id="IPR007822">
    <property type="entry name" value="LANC-like"/>
</dbReference>
<dbReference type="PRINTS" id="PR01950">
    <property type="entry name" value="LANCSUPER"/>
</dbReference>
<keyword evidence="12" id="KW-0479">Metal-binding</keyword>
<keyword evidence="5" id="KW-0963">Cytoplasm</keyword>
<dbReference type="PRINTS" id="PR01955">
    <property type="entry name" value="LANCFRANKIA"/>
</dbReference>
<dbReference type="SUPFAM" id="SSF158745">
    <property type="entry name" value="LanC-like"/>
    <property type="match status" value="1"/>
</dbReference>
<keyword evidence="7 14" id="KW-0808">Transferase</keyword>
<evidence type="ECO:0000256" key="1">
    <source>
        <dbReference type="ARBA" id="ARBA00004496"/>
    </source>
</evidence>
<proteinExistence type="inferred from homology"/>
<name>A0A316HMZ5_9PSEU</name>
<dbReference type="CDD" id="cd04793">
    <property type="entry name" value="LanC"/>
    <property type="match status" value="1"/>
</dbReference>
<feature type="binding site" evidence="12">
    <location>
        <position position="317"/>
    </location>
    <ligand>
        <name>Zn(2+)</name>
        <dbReference type="ChEBI" id="CHEBI:29105"/>
    </ligand>
</feature>
<dbReference type="Gene3D" id="1.50.10.20">
    <property type="match status" value="1"/>
</dbReference>
<evidence type="ECO:0000256" key="9">
    <source>
        <dbReference type="ARBA" id="ARBA00030757"/>
    </source>
</evidence>
<dbReference type="InterPro" id="IPR000682">
    <property type="entry name" value="PCMT"/>
</dbReference>
<evidence type="ECO:0000256" key="12">
    <source>
        <dbReference type="PIRSR" id="PIRSR607822-1"/>
    </source>
</evidence>
<evidence type="ECO:0000256" key="10">
    <source>
        <dbReference type="ARBA" id="ARBA00031323"/>
    </source>
</evidence>
<keyword evidence="6 14" id="KW-0489">Methyltransferase</keyword>
<dbReference type="SUPFAM" id="SSF53335">
    <property type="entry name" value="S-adenosyl-L-methionine-dependent methyltransferases"/>
    <property type="match status" value="1"/>
</dbReference>
<reference evidence="14 15" key="1">
    <citation type="submission" date="2018-05" db="EMBL/GenBank/DDBJ databases">
        <title>Genomic Encyclopedia of Type Strains, Phase IV (KMG-IV): sequencing the most valuable type-strain genomes for metagenomic binning, comparative biology and taxonomic classification.</title>
        <authorList>
            <person name="Goeker M."/>
        </authorList>
    </citation>
    <scope>NUCLEOTIDE SEQUENCE [LARGE SCALE GENOMIC DNA]</scope>
    <source>
        <strain evidence="14 15">DSM 45480</strain>
    </source>
</reference>
<comment type="subcellular location">
    <subcellularLocation>
        <location evidence="1">Cytoplasm</location>
    </subcellularLocation>
</comment>
<dbReference type="Pfam" id="PF01135">
    <property type="entry name" value="PCMT"/>
    <property type="match status" value="1"/>
</dbReference>
<dbReference type="GO" id="GO:0005737">
    <property type="term" value="C:cytoplasm"/>
    <property type="evidence" value="ECO:0007669"/>
    <property type="project" value="UniProtKB-SubCell"/>
</dbReference>
<protein>
    <recommendedName>
        <fullName evidence="4">Protein-L-isoaspartate O-methyltransferase</fullName>
        <ecNumber evidence="3">2.1.1.77</ecNumber>
    </recommendedName>
    <alternativeName>
        <fullName evidence="11">L-isoaspartyl protein carboxyl methyltransferase</fullName>
    </alternativeName>
    <alternativeName>
        <fullName evidence="9">Protein L-isoaspartyl methyltransferase</fullName>
    </alternativeName>
    <alternativeName>
        <fullName evidence="10">Protein-beta-aspartate methyltransferase</fullName>
    </alternativeName>
</protein>
<evidence type="ECO:0000256" key="2">
    <source>
        <dbReference type="ARBA" id="ARBA00005369"/>
    </source>
</evidence>
<comment type="similarity">
    <text evidence="2">Belongs to the methyltransferase superfamily. L-isoaspartyl/D-aspartyl protein methyltransferase family.</text>
</comment>
<dbReference type="InterPro" id="IPR029063">
    <property type="entry name" value="SAM-dependent_MTases_sf"/>
</dbReference>
<evidence type="ECO:0000256" key="6">
    <source>
        <dbReference type="ARBA" id="ARBA00022603"/>
    </source>
</evidence>
<accession>A0A316HMZ5</accession>
<evidence type="ECO:0000256" key="3">
    <source>
        <dbReference type="ARBA" id="ARBA00011890"/>
    </source>
</evidence>
<evidence type="ECO:0000256" key="8">
    <source>
        <dbReference type="ARBA" id="ARBA00022691"/>
    </source>
</evidence>
<dbReference type="Pfam" id="PF05147">
    <property type="entry name" value="LANC_like"/>
    <property type="match status" value="1"/>
</dbReference>
<dbReference type="AlphaFoldDB" id="A0A316HMZ5"/>
<organism evidence="14 15">
    <name type="scientific">Lentzea atacamensis</name>
    <dbReference type="NCBI Taxonomy" id="531938"/>
    <lineage>
        <taxon>Bacteria</taxon>
        <taxon>Bacillati</taxon>
        <taxon>Actinomycetota</taxon>
        <taxon>Actinomycetes</taxon>
        <taxon>Pseudonocardiales</taxon>
        <taxon>Pseudonocardiaceae</taxon>
        <taxon>Lentzea</taxon>
    </lineage>
</organism>
<dbReference type="SMART" id="SM01260">
    <property type="entry name" value="LANC_like"/>
    <property type="match status" value="1"/>
</dbReference>
<dbReference type="CDD" id="cd02440">
    <property type="entry name" value="AdoMet_MTases"/>
    <property type="match status" value="1"/>
</dbReference>
<dbReference type="Gene3D" id="3.40.50.150">
    <property type="entry name" value="Vaccinia Virus protein VP39"/>
    <property type="match status" value="1"/>
</dbReference>
<dbReference type="EMBL" id="QGHB01000015">
    <property type="protein sequence ID" value="PWK81947.1"/>
    <property type="molecule type" value="Genomic_DNA"/>
</dbReference>
<gene>
    <name evidence="14" type="ORF">C8D88_11563</name>
</gene>
<dbReference type="NCBIfam" id="TIGR04364">
    <property type="entry name" value="methyltran_FxLD"/>
    <property type="match status" value="1"/>
</dbReference>
<evidence type="ECO:0000256" key="13">
    <source>
        <dbReference type="SAM" id="MobiDB-lite"/>
    </source>
</evidence>
<feature type="region of interest" description="Disordered" evidence="13">
    <location>
        <begin position="1"/>
        <end position="21"/>
    </location>
</feature>
<feature type="binding site" evidence="12">
    <location>
        <position position="316"/>
    </location>
    <ligand>
        <name>Zn(2+)</name>
        <dbReference type="ChEBI" id="CHEBI:29105"/>
    </ligand>
</feature>
<evidence type="ECO:0000256" key="7">
    <source>
        <dbReference type="ARBA" id="ARBA00022679"/>
    </source>
</evidence>
<evidence type="ECO:0000313" key="15">
    <source>
        <dbReference type="Proteomes" id="UP000246005"/>
    </source>
</evidence>
<evidence type="ECO:0000256" key="5">
    <source>
        <dbReference type="ARBA" id="ARBA00022490"/>
    </source>
</evidence>
<keyword evidence="12" id="KW-0862">Zinc</keyword>
<dbReference type="Proteomes" id="UP000246005">
    <property type="component" value="Unassembled WGS sequence"/>
</dbReference>
<dbReference type="GO" id="GO:0032259">
    <property type="term" value="P:methylation"/>
    <property type="evidence" value="ECO:0007669"/>
    <property type="project" value="UniProtKB-KW"/>
</dbReference>